<reference evidence="4 5" key="1">
    <citation type="submission" date="2017-11" db="EMBL/GenBank/DDBJ databases">
        <title>Evolution of Phototrophy in the Chloroflexi Phylum Driven by Horizontal Gene Transfer.</title>
        <authorList>
            <person name="Ward L.M."/>
            <person name="Hemp J."/>
            <person name="Shih P.M."/>
            <person name="Mcglynn S.E."/>
            <person name="Fischer W."/>
        </authorList>
    </citation>
    <scope>NUCLEOTIDE SEQUENCE [LARGE SCALE GENOMIC DNA]</scope>
    <source>
        <strain evidence="3">CP1_1M</strain>
        <strain evidence="2">JP3_13</strain>
    </source>
</reference>
<dbReference type="Proteomes" id="UP000229681">
    <property type="component" value="Unassembled WGS sequence"/>
</dbReference>
<keyword evidence="1" id="KW-1133">Transmembrane helix</keyword>
<gene>
    <name evidence="2" type="ORF">CUN49_02590</name>
    <name evidence="3" type="ORF">CUN50_00900</name>
</gene>
<organism evidence="2 5">
    <name type="scientific">Candidatus Thermofonsia Clade 1 bacterium</name>
    <dbReference type="NCBI Taxonomy" id="2364210"/>
    <lineage>
        <taxon>Bacteria</taxon>
        <taxon>Bacillati</taxon>
        <taxon>Chloroflexota</taxon>
        <taxon>Candidatus Thermofontia</taxon>
        <taxon>Candidatus Thermofonsia Clade 1</taxon>
    </lineage>
</organism>
<sequence length="256" mass="29177">MISAMSHTPKSNTSWAVRLNRWALIWSRHYLKTLLIPLAIFIVLPFLAPTLMKIGATGPAEAIYAIYRPLCHTFAFRSWFLFGEQTIYPREKAGLGTALTYEAILPTIMAELKRLPPADSPIPPDQWYAREFLGDPKLGYKVAICQRDVAIYLGLFVGGLIYAIPRVRRQLRPVPIWLYLWLGLAPIGIDGFSQLLSGRLWELRESTPTFRVVTGLLFGLMNAWLAFPYLEEVARETRREIEAKFAKRAKRLGQKA</sequence>
<feature type="transmembrane region" description="Helical" evidence="1">
    <location>
        <begin position="209"/>
        <end position="230"/>
    </location>
</feature>
<dbReference type="AlphaFoldDB" id="A0A2M8PHF8"/>
<feature type="transmembrane region" description="Helical" evidence="1">
    <location>
        <begin position="30"/>
        <end position="48"/>
    </location>
</feature>
<evidence type="ECO:0000313" key="5">
    <source>
        <dbReference type="Proteomes" id="UP000229681"/>
    </source>
</evidence>
<proteinExistence type="predicted"/>
<dbReference type="EMBL" id="PGTL01000002">
    <property type="protein sequence ID" value="PJF43288.1"/>
    <property type="molecule type" value="Genomic_DNA"/>
</dbReference>
<evidence type="ECO:0000256" key="1">
    <source>
        <dbReference type="SAM" id="Phobius"/>
    </source>
</evidence>
<accession>A0A2M8PHF8</accession>
<evidence type="ECO:0000313" key="3">
    <source>
        <dbReference type="EMBL" id="PJF43288.1"/>
    </source>
</evidence>
<evidence type="ECO:0008006" key="6">
    <source>
        <dbReference type="Google" id="ProtNLM"/>
    </source>
</evidence>
<keyword evidence="1" id="KW-0812">Transmembrane</keyword>
<dbReference type="Pfam" id="PF09858">
    <property type="entry name" value="DUF2085"/>
    <property type="match status" value="1"/>
</dbReference>
<accession>A0A2M8Q0I0</accession>
<name>A0A2M8PHF8_9CHLR</name>
<dbReference type="Proteomes" id="UP000228947">
    <property type="component" value="Unassembled WGS sequence"/>
</dbReference>
<dbReference type="EMBL" id="PGTM01000020">
    <property type="protein sequence ID" value="PJF36982.1"/>
    <property type="molecule type" value="Genomic_DNA"/>
</dbReference>
<evidence type="ECO:0000313" key="4">
    <source>
        <dbReference type="Proteomes" id="UP000228947"/>
    </source>
</evidence>
<evidence type="ECO:0000313" key="2">
    <source>
        <dbReference type="EMBL" id="PJF36982.1"/>
    </source>
</evidence>
<protein>
    <recommendedName>
        <fullName evidence="6">DUF2085 domain-containing protein</fullName>
    </recommendedName>
</protein>
<feature type="transmembrane region" description="Helical" evidence="1">
    <location>
        <begin position="177"/>
        <end position="197"/>
    </location>
</feature>
<comment type="caution">
    <text evidence="2">The sequence shown here is derived from an EMBL/GenBank/DDBJ whole genome shotgun (WGS) entry which is preliminary data.</text>
</comment>
<keyword evidence="1" id="KW-0472">Membrane</keyword>
<dbReference type="InterPro" id="IPR019206">
    <property type="entry name" value="DUF2085_TM"/>
</dbReference>
<feature type="transmembrane region" description="Helical" evidence="1">
    <location>
        <begin position="149"/>
        <end position="165"/>
    </location>
</feature>